<dbReference type="InterPro" id="IPR021796">
    <property type="entry name" value="Tll0287-like_dom"/>
</dbReference>
<keyword evidence="1" id="KW-0812">Transmembrane</keyword>
<evidence type="ECO:0000256" key="1">
    <source>
        <dbReference type="SAM" id="Phobius"/>
    </source>
</evidence>
<feature type="domain" description="PAC" evidence="3">
    <location>
        <begin position="339"/>
        <end position="390"/>
    </location>
</feature>
<dbReference type="InterPro" id="IPR001633">
    <property type="entry name" value="EAL_dom"/>
</dbReference>
<feature type="domain" description="PAS" evidence="2">
    <location>
        <begin position="261"/>
        <end position="332"/>
    </location>
</feature>
<dbReference type="Gene3D" id="3.30.70.270">
    <property type="match status" value="1"/>
</dbReference>
<dbReference type="InterPro" id="IPR000700">
    <property type="entry name" value="PAS-assoc_C"/>
</dbReference>
<dbReference type="EMBL" id="DRKP01000049">
    <property type="protein sequence ID" value="HEB95591.1"/>
    <property type="molecule type" value="Genomic_DNA"/>
</dbReference>
<dbReference type="Pfam" id="PF11845">
    <property type="entry name" value="Tll0287-like"/>
    <property type="match status" value="1"/>
</dbReference>
<dbReference type="SMART" id="SM00091">
    <property type="entry name" value="PAS"/>
    <property type="match status" value="1"/>
</dbReference>
<dbReference type="PANTHER" id="PTHR44757:SF4">
    <property type="entry name" value="DIGUANYLATE CYCLASE DGCE-RELATED"/>
    <property type="match status" value="1"/>
</dbReference>
<dbReference type="Pfam" id="PF00563">
    <property type="entry name" value="EAL"/>
    <property type="match status" value="1"/>
</dbReference>
<feature type="transmembrane region" description="Helical" evidence="1">
    <location>
        <begin position="219"/>
        <end position="241"/>
    </location>
</feature>
<dbReference type="InterPro" id="IPR035965">
    <property type="entry name" value="PAS-like_dom_sf"/>
</dbReference>
<feature type="transmembrane region" description="Helical" evidence="1">
    <location>
        <begin position="20"/>
        <end position="37"/>
    </location>
</feature>
<dbReference type="Pfam" id="PF00989">
    <property type="entry name" value="PAS"/>
    <property type="match status" value="1"/>
</dbReference>
<dbReference type="CDD" id="cd00130">
    <property type="entry name" value="PAS"/>
    <property type="match status" value="1"/>
</dbReference>
<dbReference type="CDD" id="cd01949">
    <property type="entry name" value="GGDEF"/>
    <property type="match status" value="1"/>
</dbReference>
<evidence type="ECO:0000313" key="6">
    <source>
        <dbReference type="EMBL" id="HEB95591.1"/>
    </source>
</evidence>
<protein>
    <submittedName>
        <fullName evidence="6">EAL domain-containing protein</fullName>
    </submittedName>
</protein>
<dbReference type="InterPro" id="IPR035919">
    <property type="entry name" value="EAL_sf"/>
</dbReference>
<proteinExistence type="predicted"/>
<dbReference type="Proteomes" id="UP000886251">
    <property type="component" value="Unassembled WGS sequence"/>
</dbReference>
<dbReference type="InterPro" id="IPR043128">
    <property type="entry name" value="Rev_trsase/Diguanyl_cyclase"/>
</dbReference>
<dbReference type="SMART" id="SM00052">
    <property type="entry name" value="EAL"/>
    <property type="match status" value="1"/>
</dbReference>
<comment type="caution">
    <text evidence="6">The sequence shown here is derived from an EMBL/GenBank/DDBJ whole genome shotgun (WGS) entry which is preliminary data.</text>
</comment>
<dbReference type="GO" id="GO:0006355">
    <property type="term" value="P:regulation of DNA-templated transcription"/>
    <property type="evidence" value="ECO:0007669"/>
    <property type="project" value="InterPro"/>
</dbReference>
<dbReference type="PROSITE" id="PS50883">
    <property type="entry name" value="EAL"/>
    <property type="match status" value="1"/>
</dbReference>
<dbReference type="PROSITE" id="PS50113">
    <property type="entry name" value="PAC"/>
    <property type="match status" value="1"/>
</dbReference>
<dbReference type="InterPro" id="IPR052155">
    <property type="entry name" value="Biofilm_reg_signaling"/>
</dbReference>
<dbReference type="SUPFAM" id="SSF55785">
    <property type="entry name" value="PYP-like sensor domain (PAS domain)"/>
    <property type="match status" value="1"/>
</dbReference>
<dbReference type="Gene3D" id="3.20.20.450">
    <property type="entry name" value="EAL domain"/>
    <property type="match status" value="1"/>
</dbReference>
<dbReference type="InterPro" id="IPR013767">
    <property type="entry name" value="PAS_fold"/>
</dbReference>
<dbReference type="CDD" id="cd01948">
    <property type="entry name" value="EAL"/>
    <property type="match status" value="1"/>
</dbReference>
<dbReference type="AlphaFoldDB" id="A0A831RME6"/>
<dbReference type="NCBIfam" id="TIGR00254">
    <property type="entry name" value="GGDEF"/>
    <property type="match status" value="1"/>
</dbReference>
<dbReference type="NCBIfam" id="TIGR00229">
    <property type="entry name" value="sensory_box"/>
    <property type="match status" value="1"/>
</dbReference>
<dbReference type="PROSITE" id="PS50112">
    <property type="entry name" value="PAS"/>
    <property type="match status" value="1"/>
</dbReference>
<dbReference type="Gene3D" id="3.30.450.20">
    <property type="entry name" value="PAS domain"/>
    <property type="match status" value="1"/>
</dbReference>
<evidence type="ECO:0000259" key="4">
    <source>
        <dbReference type="PROSITE" id="PS50883"/>
    </source>
</evidence>
<dbReference type="SUPFAM" id="SSF55073">
    <property type="entry name" value="Nucleotide cyclase"/>
    <property type="match status" value="1"/>
</dbReference>
<evidence type="ECO:0000259" key="5">
    <source>
        <dbReference type="PROSITE" id="PS50887"/>
    </source>
</evidence>
<organism evidence="6">
    <name type="scientific">Sedimenticola thiotaurini</name>
    <dbReference type="NCBI Taxonomy" id="1543721"/>
    <lineage>
        <taxon>Bacteria</taxon>
        <taxon>Pseudomonadati</taxon>
        <taxon>Pseudomonadota</taxon>
        <taxon>Gammaproteobacteria</taxon>
        <taxon>Chromatiales</taxon>
        <taxon>Sedimenticolaceae</taxon>
        <taxon>Sedimenticola</taxon>
    </lineage>
</organism>
<dbReference type="Pfam" id="PF00990">
    <property type="entry name" value="GGDEF"/>
    <property type="match status" value="1"/>
</dbReference>
<evidence type="ECO:0000259" key="2">
    <source>
        <dbReference type="PROSITE" id="PS50112"/>
    </source>
</evidence>
<dbReference type="SUPFAM" id="SSF141868">
    <property type="entry name" value="EAL domain-like"/>
    <property type="match status" value="1"/>
</dbReference>
<gene>
    <name evidence="6" type="ORF">ENI96_04070</name>
</gene>
<keyword evidence="1" id="KW-1133">Transmembrane helix</keyword>
<dbReference type="InterPro" id="IPR000014">
    <property type="entry name" value="PAS"/>
</dbReference>
<dbReference type="InterPro" id="IPR000160">
    <property type="entry name" value="GGDEF_dom"/>
</dbReference>
<feature type="domain" description="EAL" evidence="4">
    <location>
        <begin position="566"/>
        <end position="821"/>
    </location>
</feature>
<feature type="domain" description="GGDEF" evidence="5">
    <location>
        <begin position="422"/>
        <end position="555"/>
    </location>
</feature>
<dbReference type="PANTHER" id="PTHR44757">
    <property type="entry name" value="DIGUANYLATE CYCLASE DGCP"/>
    <property type="match status" value="1"/>
</dbReference>
<name>A0A831RME6_9GAMM</name>
<dbReference type="SMART" id="SM00267">
    <property type="entry name" value="GGDEF"/>
    <property type="match status" value="1"/>
</dbReference>
<sequence>MRSRAQQPELESPSRIKQYAVLALTVWTLLFVLLFFWDMQRGDQTIRELAIAQARAHYDKDVAFRLWATDHGRIYVPVTERTRPDPNMAHIPERDITTPAGNRLTLINPAAMVRQLNHDYGDLYGVAGRITSLQPLRPENRPDPWERKALEAFQQGTREVMEFTRIDGEPYLRLMQPLMVKPGCLLCHASQGRKPGEVGGGVGVALPMTRLLARERKRLLGDGVSMAGVWLLGTLILLFVFRHLNDVQRKRGLALAALVSSEERKGAILEAALDSIITIDQNGCVLEFNPAAERTFGYRRQQVLGRELAELIIPPSLRELHRHGLRRYLESGEGTILGTRVETTAMRIDGEEFPVELTVTRVASPDGGVVFTAYLRDMTESRRLEERLFFQATHDDLTGLFNRTQFEERLARVLEGIGLGGEQHAMFYIDLDQFKVVNDISGHEAGDALLCEVGRLLHIYTGVGDTLARLGGDEFGMILEHCTLERAESTGRQILEGLESLRFDWQGRALNVTASIGIVPLHTRRQSVKDVLSAADTACYMAKEQGRNRLHLFHPDDVDLARRQGEMRWVSRIHDAFEEERFFLYQQQLRPLQGDVEGLHYEILIRMRDRKGEFVAPDVFLSAAERYSLMQTIDRWVVRSVFSWLCSNPGHLRDLAMCSINLSGHSVTDDAFLAFLLDELGQEGVPADRICFEVTETAAVSNLAKASRFIEALRQRGCRFALDDFGSGMSSFAYLKNLPVDFLKIDGAFVRDIMEDDIDLAMVRSINDIGHVMGKQTIAEFVEDREIEQRLRELGVDYAQGYGVARPMPLELLSDHSVGSAGGAG</sequence>
<keyword evidence="1" id="KW-0472">Membrane</keyword>
<evidence type="ECO:0000259" key="3">
    <source>
        <dbReference type="PROSITE" id="PS50113"/>
    </source>
</evidence>
<accession>A0A831RME6</accession>
<reference evidence="6" key="1">
    <citation type="journal article" date="2020" name="mSystems">
        <title>Genome- and Community-Level Interaction Insights into Carbon Utilization and Element Cycling Functions of Hydrothermarchaeota in Hydrothermal Sediment.</title>
        <authorList>
            <person name="Zhou Z."/>
            <person name="Liu Y."/>
            <person name="Xu W."/>
            <person name="Pan J."/>
            <person name="Luo Z.H."/>
            <person name="Li M."/>
        </authorList>
    </citation>
    <scope>NUCLEOTIDE SEQUENCE [LARGE SCALE GENOMIC DNA]</scope>
    <source>
        <strain evidence="6">HyVt-443</strain>
    </source>
</reference>
<dbReference type="InterPro" id="IPR029787">
    <property type="entry name" value="Nucleotide_cyclase"/>
</dbReference>
<dbReference type="PROSITE" id="PS50887">
    <property type="entry name" value="GGDEF"/>
    <property type="match status" value="1"/>
</dbReference>